<evidence type="ECO:0000256" key="5">
    <source>
        <dbReference type="ARBA" id="ARBA00022970"/>
    </source>
</evidence>
<feature type="transmembrane region" description="Helical" evidence="8">
    <location>
        <begin position="101"/>
        <end position="122"/>
    </location>
</feature>
<accession>A0A4Y7II90</accession>
<feature type="transmembrane region" description="Helical" evidence="8">
    <location>
        <begin position="428"/>
        <end position="448"/>
    </location>
</feature>
<organism evidence="10 11">
    <name type="scientific">Papaver somniferum</name>
    <name type="common">Opium poppy</name>
    <dbReference type="NCBI Taxonomy" id="3469"/>
    <lineage>
        <taxon>Eukaryota</taxon>
        <taxon>Viridiplantae</taxon>
        <taxon>Streptophyta</taxon>
        <taxon>Embryophyta</taxon>
        <taxon>Tracheophyta</taxon>
        <taxon>Spermatophyta</taxon>
        <taxon>Magnoliopsida</taxon>
        <taxon>Ranunculales</taxon>
        <taxon>Papaveraceae</taxon>
        <taxon>Papaveroideae</taxon>
        <taxon>Papaver</taxon>
    </lineage>
</organism>
<keyword evidence="7 8" id="KW-0472">Membrane</keyword>
<dbReference type="AlphaFoldDB" id="A0A4Y7II90"/>
<feature type="transmembrane region" description="Helical" evidence="8">
    <location>
        <begin position="134"/>
        <end position="156"/>
    </location>
</feature>
<evidence type="ECO:0000256" key="6">
    <source>
        <dbReference type="ARBA" id="ARBA00022989"/>
    </source>
</evidence>
<feature type="transmembrane region" description="Helical" evidence="8">
    <location>
        <begin position="565"/>
        <end position="585"/>
    </location>
</feature>
<dbReference type="Pfam" id="PF13906">
    <property type="entry name" value="AA_permease_C"/>
    <property type="match status" value="1"/>
</dbReference>
<keyword evidence="6 8" id="KW-1133">Transmembrane helix</keyword>
<feature type="transmembrane region" description="Helical" evidence="8">
    <location>
        <begin position="328"/>
        <end position="354"/>
    </location>
</feature>
<comment type="subcellular location">
    <subcellularLocation>
        <location evidence="1">Membrane</location>
        <topology evidence="1">Multi-pass membrane protein</topology>
    </subcellularLocation>
</comment>
<sequence>MTKLAQENNRGIYVLLGVEMVEISSNEAGGGGDGKRSTGCFCLCKKEDFFPEESFQSWGNYMKALGETKMRLRNRLTTRSSEDEEVNAMTERSHNQMKKTLTWFDLIWFGFGAVFGAGIYVLTGLEARRDAGPAIVISFLISGFSAMLCVFCYTEFACEIPVAGGSFAFIRVELGDFLAFIAAGNILFEYIVGGASVARTWTSYFATLLNYKPDDFRIHVRALPENYNHLDPLAVVIPILIAVVACLSTKGSSRFNSTAAMINVAVIFLIIIAGLTKANPENFTTNFAPNGPRGVFTASAVLFFSYIGFDAVSTMAEETKNPGKDIPVGLLGSMSFIICVYCALSVTLCLMQSYTVIDVSAPYSMAFEAVGMKWVKILVAIGAVIGMTTNLLASLIGQARYFTHIGRTHMAPPWLAAIHKKTGTPIHATIVMTLANCIVGFFTDLGILSNLLSIATLFIFTLVAISLLVRRYYVQGETSDSDRNKFIGFLVLIILSSIATSVYWAVSDGWIGYIPTVLIWFLSTLGLKLMVKQARNPKLWGVPLVPWLPAVSIAMNMFLLGSLDAASFIRFGVWTGILLLYYFFVGLHASYDSAMEEADRGNVEAGQPVTAVSS</sequence>
<dbReference type="InterPro" id="IPR029485">
    <property type="entry name" value="CAT_C"/>
</dbReference>
<dbReference type="GO" id="GO:0005886">
    <property type="term" value="C:plasma membrane"/>
    <property type="evidence" value="ECO:0007669"/>
    <property type="project" value="TreeGrafter"/>
</dbReference>
<dbReference type="Pfam" id="PF13520">
    <property type="entry name" value="AA_permease_2"/>
    <property type="match status" value="1"/>
</dbReference>
<dbReference type="GO" id="GO:0005313">
    <property type="term" value="F:L-glutamate transmembrane transporter activity"/>
    <property type="evidence" value="ECO:0007669"/>
    <property type="project" value="TreeGrafter"/>
</dbReference>
<feature type="transmembrane region" description="Helical" evidence="8">
    <location>
        <begin position="374"/>
        <end position="397"/>
    </location>
</feature>
<evidence type="ECO:0000313" key="10">
    <source>
        <dbReference type="EMBL" id="RZC47421.1"/>
    </source>
</evidence>
<proteinExistence type="inferred from homology"/>
<dbReference type="Gene3D" id="1.20.1740.10">
    <property type="entry name" value="Amino acid/polyamine transporter I"/>
    <property type="match status" value="1"/>
</dbReference>
<feature type="transmembrane region" description="Helical" evidence="8">
    <location>
        <begin position="295"/>
        <end position="316"/>
    </location>
</feature>
<dbReference type="Gramene" id="RZC47421">
    <property type="protein sequence ID" value="RZC47421"/>
    <property type="gene ID" value="C5167_040361"/>
</dbReference>
<feature type="domain" description="Cationic amino acid transporter C-terminal" evidence="9">
    <location>
        <begin position="540"/>
        <end position="590"/>
    </location>
</feature>
<dbReference type="EMBL" id="CM010715">
    <property type="protein sequence ID" value="RZC47421.1"/>
    <property type="molecule type" value="Genomic_DNA"/>
</dbReference>
<dbReference type="GO" id="GO:0015189">
    <property type="term" value="F:L-lysine transmembrane transporter activity"/>
    <property type="evidence" value="ECO:0007669"/>
    <property type="project" value="TreeGrafter"/>
</dbReference>
<keyword evidence="11" id="KW-1185">Reference proteome</keyword>
<dbReference type="PANTHER" id="PTHR43243:SF30">
    <property type="entry name" value="CATIONIC AMINO ACID TRANSPORTER 1-LIKE"/>
    <property type="match status" value="1"/>
</dbReference>
<evidence type="ECO:0000259" key="9">
    <source>
        <dbReference type="Pfam" id="PF13906"/>
    </source>
</evidence>
<evidence type="ECO:0000313" key="11">
    <source>
        <dbReference type="Proteomes" id="UP000316621"/>
    </source>
</evidence>
<evidence type="ECO:0000256" key="1">
    <source>
        <dbReference type="ARBA" id="ARBA00004141"/>
    </source>
</evidence>
<dbReference type="Proteomes" id="UP000316621">
    <property type="component" value="Chromosome 1"/>
</dbReference>
<feature type="transmembrane region" description="Helical" evidence="8">
    <location>
        <begin position="230"/>
        <end position="248"/>
    </location>
</feature>
<dbReference type="PIRSF" id="PIRSF006060">
    <property type="entry name" value="AA_transporter"/>
    <property type="match status" value="1"/>
</dbReference>
<protein>
    <recommendedName>
        <fullName evidence="9">Cationic amino acid transporter C-terminal domain-containing protein</fullName>
    </recommendedName>
</protein>
<comment type="similarity">
    <text evidence="2">Belongs to the amino acid-polyamine-organocation (APC) superfamily. Cationic amino acid transporter (CAT) (TC 2.A.3.3) family.</text>
</comment>
<feature type="transmembrane region" description="Helical" evidence="8">
    <location>
        <begin position="486"/>
        <end position="504"/>
    </location>
</feature>
<feature type="transmembrane region" description="Helical" evidence="8">
    <location>
        <begin position="539"/>
        <end position="559"/>
    </location>
</feature>
<evidence type="ECO:0000256" key="8">
    <source>
        <dbReference type="SAM" id="Phobius"/>
    </source>
</evidence>
<dbReference type="InterPro" id="IPR002293">
    <property type="entry name" value="AA/rel_permease1"/>
</dbReference>
<name>A0A4Y7II90_PAPSO</name>
<feature type="transmembrane region" description="Helical" evidence="8">
    <location>
        <begin position="510"/>
        <end position="527"/>
    </location>
</feature>
<dbReference type="FunFam" id="1.20.1740.10:FF:000035">
    <property type="entry name" value="Cationic amino acid transporter 5"/>
    <property type="match status" value="1"/>
</dbReference>
<reference evidence="10 11" key="1">
    <citation type="journal article" date="2018" name="Science">
        <title>The opium poppy genome and morphinan production.</title>
        <authorList>
            <person name="Guo L."/>
            <person name="Winzer T."/>
            <person name="Yang X."/>
            <person name="Li Y."/>
            <person name="Ning Z."/>
            <person name="He Z."/>
            <person name="Teodor R."/>
            <person name="Lu Y."/>
            <person name="Bowser T.A."/>
            <person name="Graham I.A."/>
            <person name="Ye K."/>
        </authorList>
    </citation>
    <scope>NUCLEOTIDE SEQUENCE [LARGE SCALE GENOMIC DNA]</scope>
    <source>
        <strain evidence="11">cv. HN1</strain>
        <tissue evidence="10">Leaves</tissue>
    </source>
</reference>
<evidence type="ECO:0000256" key="4">
    <source>
        <dbReference type="ARBA" id="ARBA00022692"/>
    </source>
</evidence>
<keyword evidence="3" id="KW-0813">Transport</keyword>
<evidence type="ECO:0000256" key="2">
    <source>
        <dbReference type="ARBA" id="ARBA00008572"/>
    </source>
</evidence>
<feature type="transmembrane region" description="Helical" evidence="8">
    <location>
        <begin position="454"/>
        <end position="474"/>
    </location>
</feature>
<feature type="transmembrane region" description="Helical" evidence="8">
    <location>
        <begin position="177"/>
        <end position="198"/>
    </location>
</feature>
<dbReference type="PANTHER" id="PTHR43243">
    <property type="entry name" value="INNER MEMBRANE TRANSPORTER YGJI-RELATED"/>
    <property type="match status" value="1"/>
</dbReference>
<evidence type="ECO:0000256" key="3">
    <source>
        <dbReference type="ARBA" id="ARBA00022448"/>
    </source>
</evidence>
<gene>
    <name evidence="10" type="ORF">C5167_040361</name>
</gene>
<evidence type="ECO:0000256" key="7">
    <source>
        <dbReference type="ARBA" id="ARBA00023136"/>
    </source>
</evidence>
<keyword evidence="4 8" id="KW-0812">Transmembrane</keyword>
<feature type="transmembrane region" description="Helical" evidence="8">
    <location>
        <begin position="255"/>
        <end position="275"/>
    </location>
</feature>
<keyword evidence="5" id="KW-0029">Amino-acid transport</keyword>